<dbReference type="RefSeq" id="WP_149434923.1">
    <property type="nucleotide sequence ID" value="NZ_VTPX01000003.1"/>
</dbReference>
<protein>
    <recommendedName>
        <fullName evidence="4">Twin-arginine translocation signal domain-containing protein</fullName>
    </recommendedName>
</protein>
<feature type="region of interest" description="Disordered" evidence="1">
    <location>
        <begin position="30"/>
        <end position="49"/>
    </location>
</feature>
<proteinExistence type="predicted"/>
<dbReference type="EMBL" id="VTPX01000003">
    <property type="protein sequence ID" value="KAA0019338.1"/>
    <property type="molecule type" value="Genomic_DNA"/>
</dbReference>
<sequence length="67" mass="6924">MSMTRRQFVIGSLAGGLACCLPVSSSLARDAERQPLSRPMQPTAGPRNEAVAGGIRIAGDASIIVLT</sequence>
<reference evidence="2 3" key="1">
    <citation type="submission" date="2019-08" db="EMBL/GenBank/DDBJ databases">
        <title>Bioinformatics analysis of the strain L3 and L5.</title>
        <authorList>
            <person name="Li X."/>
        </authorList>
    </citation>
    <scope>NUCLEOTIDE SEQUENCE [LARGE SCALE GENOMIC DNA]</scope>
    <source>
        <strain evidence="2 3">L3</strain>
    </source>
</reference>
<dbReference type="PROSITE" id="PS51318">
    <property type="entry name" value="TAT"/>
    <property type="match status" value="1"/>
</dbReference>
<evidence type="ECO:0000256" key="1">
    <source>
        <dbReference type="SAM" id="MobiDB-lite"/>
    </source>
</evidence>
<evidence type="ECO:0008006" key="4">
    <source>
        <dbReference type="Google" id="ProtNLM"/>
    </source>
</evidence>
<dbReference type="AlphaFoldDB" id="A0A640WGD4"/>
<accession>A0A640WGD4</accession>
<dbReference type="InterPro" id="IPR006311">
    <property type="entry name" value="TAT_signal"/>
</dbReference>
<name>A0A640WGD4_9GAMM</name>
<keyword evidence="3" id="KW-1185">Reference proteome</keyword>
<evidence type="ECO:0000313" key="2">
    <source>
        <dbReference type="EMBL" id="KAA0019338.1"/>
    </source>
</evidence>
<organism evidence="2 3">
    <name type="scientific">Salinicola corii</name>
    <dbReference type="NCBI Taxonomy" id="2606937"/>
    <lineage>
        <taxon>Bacteria</taxon>
        <taxon>Pseudomonadati</taxon>
        <taxon>Pseudomonadota</taxon>
        <taxon>Gammaproteobacteria</taxon>
        <taxon>Oceanospirillales</taxon>
        <taxon>Halomonadaceae</taxon>
        <taxon>Salinicola</taxon>
    </lineage>
</organism>
<dbReference type="PROSITE" id="PS51257">
    <property type="entry name" value="PROKAR_LIPOPROTEIN"/>
    <property type="match status" value="1"/>
</dbReference>
<gene>
    <name evidence="2" type="ORF">F0A16_08420</name>
</gene>
<dbReference type="Proteomes" id="UP000466024">
    <property type="component" value="Unassembled WGS sequence"/>
</dbReference>
<comment type="caution">
    <text evidence="2">The sequence shown here is derived from an EMBL/GenBank/DDBJ whole genome shotgun (WGS) entry which is preliminary data.</text>
</comment>
<evidence type="ECO:0000313" key="3">
    <source>
        <dbReference type="Proteomes" id="UP000466024"/>
    </source>
</evidence>